<keyword evidence="3" id="KW-1185">Reference proteome</keyword>
<keyword evidence="1" id="KW-1133">Transmembrane helix</keyword>
<dbReference type="Proteomes" id="UP000703590">
    <property type="component" value="Unassembled WGS sequence"/>
</dbReference>
<accession>A0ABS2WSC3</accession>
<feature type="transmembrane region" description="Helical" evidence="1">
    <location>
        <begin position="40"/>
        <end position="64"/>
    </location>
</feature>
<name>A0ABS2WSC3_9BACT</name>
<feature type="transmembrane region" description="Helical" evidence="1">
    <location>
        <begin position="12"/>
        <end position="34"/>
    </location>
</feature>
<comment type="caution">
    <text evidence="2">The sequence shown here is derived from an EMBL/GenBank/DDBJ whole genome shotgun (WGS) entry which is preliminary data.</text>
</comment>
<protein>
    <submittedName>
        <fullName evidence="2">Uncharacterized protein</fullName>
    </submittedName>
</protein>
<evidence type="ECO:0000313" key="2">
    <source>
        <dbReference type="EMBL" id="MBN2964521.1"/>
    </source>
</evidence>
<sequence length="94" mass="10600">MNPKPFFDTLATFLAGASWAFALVGACVGFYLFFPYGLLSAFVVSFLAALPGLLCVIFFEIALLQRQKLEEMKRHTQLLESINTKLDVRFLSHH</sequence>
<evidence type="ECO:0000313" key="3">
    <source>
        <dbReference type="Proteomes" id="UP000703590"/>
    </source>
</evidence>
<reference evidence="2 3" key="2">
    <citation type="submission" date="2021-02" db="EMBL/GenBank/DDBJ databases">
        <title>Sulfurospirillum tamanensis sp. nov.</title>
        <authorList>
            <person name="Frolova A."/>
            <person name="Merkel A."/>
            <person name="Slobodkin A."/>
        </authorList>
    </citation>
    <scope>NUCLEOTIDE SEQUENCE [LARGE SCALE GENOMIC DNA]</scope>
    <source>
        <strain evidence="2 3">T05b</strain>
    </source>
</reference>
<dbReference type="PROSITE" id="PS51257">
    <property type="entry name" value="PROKAR_LIPOPROTEIN"/>
    <property type="match status" value="1"/>
</dbReference>
<dbReference type="EMBL" id="JAFHKK010000013">
    <property type="protein sequence ID" value="MBN2964521.1"/>
    <property type="molecule type" value="Genomic_DNA"/>
</dbReference>
<reference evidence="3" key="1">
    <citation type="submission" date="2021-02" db="EMBL/GenBank/DDBJ databases">
        <title>Sulfurospirillum tamanensis sp. nov.</title>
        <authorList>
            <person name="Merkel A.Y."/>
        </authorList>
    </citation>
    <scope>NUCLEOTIDE SEQUENCE [LARGE SCALE GENOMIC DNA]</scope>
    <source>
        <strain evidence="3">T05b</strain>
    </source>
</reference>
<organism evidence="2 3">
    <name type="scientific">Sulfurospirillum tamanense</name>
    <dbReference type="NCBI Taxonomy" id="2813362"/>
    <lineage>
        <taxon>Bacteria</taxon>
        <taxon>Pseudomonadati</taxon>
        <taxon>Campylobacterota</taxon>
        <taxon>Epsilonproteobacteria</taxon>
        <taxon>Campylobacterales</taxon>
        <taxon>Sulfurospirillaceae</taxon>
        <taxon>Sulfurospirillum</taxon>
    </lineage>
</organism>
<dbReference type="RefSeq" id="WP_205459072.1">
    <property type="nucleotide sequence ID" value="NZ_JAFHKK010000013.1"/>
</dbReference>
<proteinExistence type="predicted"/>
<keyword evidence="1" id="KW-0472">Membrane</keyword>
<gene>
    <name evidence="2" type="ORF">JWV37_06995</name>
</gene>
<keyword evidence="1" id="KW-0812">Transmembrane</keyword>
<evidence type="ECO:0000256" key="1">
    <source>
        <dbReference type="SAM" id="Phobius"/>
    </source>
</evidence>